<keyword evidence="6" id="KW-0808">Transferase</keyword>
<dbReference type="CDD" id="cd01561">
    <property type="entry name" value="CBS_like"/>
    <property type="match status" value="1"/>
</dbReference>
<name>X0TRG5_9ZZZZ</name>
<dbReference type="EC" id="2.5.1.47" evidence="4"/>
<evidence type="ECO:0000256" key="5">
    <source>
        <dbReference type="ARBA" id="ARBA00022605"/>
    </source>
</evidence>
<evidence type="ECO:0000256" key="7">
    <source>
        <dbReference type="ARBA" id="ARBA00022898"/>
    </source>
</evidence>
<proteinExistence type="inferred from homology"/>
<comment type="similarity">
    <text evidence="3">Belongs to the cysteine synthase/cystathionine beta-synthase family.</text>
</comment>
<evidence type="ECO:0000259" key="10">
    <source>
        <dbReference type="Pfam" id="PF00291"/>
    </source>
</evidence>
<organism evidence="11">
    <name type="scientific">marine sediment metagenome</name>
    <dbReference type="NCBI Taxonomy" id="412755"/>
    <lineage>
        <taxon>unclassified sequences</taxon>
        <taxon>metagenomes</taxon>
        <taxon>ecological metagenomes</taxon>
    </lineage>
</organism>
<keyword evidence="7" id="KW-0663">Pyridoxal phosphate</keyword>
<comment type="pathway">
    <text evidence="2">Amino-acid biosynthesis; L-cysteine biosynthesis; L-cysteine from L-serine: step 2/2.</text>
</comment>
<feature type="domain" description="Tryptophan synthase beta chain-like PALP" evidence="10">
    <location>
        <begin position="1"/>
        <end position="201"/>
    </location>
</feature>
<dbReference type="InterPro" id="IPR050214">
    <property type="entry name" value="Cys_Synth/Cystath_Beta-Synth"/>
</dbReference>
<evidence type="ECO:0000256" key="8">
    <source>
        <dbReference type="ARBA" id="ARBA00023192"/>
    </source>
</evidence>
<dbReference type="FunFam" id="3.40.50.1100:FF:000067">
    <property type="entry name" value="Cysteine synthase"/>
    <property type="match status" value="1"/>
</dbReference>
<evidence type="ECO:0000256" key="6">
    <source>
        <dbReference type="ARBA" id="ARBA00022679"/>
    </source>
</evidence>
<dbReference type="AlphaFoldDB" id="X0TRG5"/>
<comment type="caution">
    <text evidence="11">The sequence shown here is derived from an EMBL/GenBank/DDBJ whole genome shotgun (WGS) entry which is preliminary data.</text>
</comment>
<feature type="non-terminal residue" evidence="11">
    <location>
        <position position="1"/>
    </location>
</feature>
<dbReference type="Gene3D" id="3.40.50.1100">
    <property type="match status" value="2"/>
</dbReference>
<sequence>PESVSVERRQILLAYGAEVVLTPKEGGMKGSITKAEEISKEKGKTFIPQQFKNLANPEIHRITTAKEIFNDLEGQVDGFVAGIGTGGTITGVGEVLKDRVGARMKIYAVEPKESAILSGGEPGPHKIQGIGAGFIPEVLNTEIYDKIITVGYDDAVATARKLAKLEGIFVGISSGACAWATIYEASKDFDEGENLVALLPDGGEKYLSTDLFRF</sequence>
<protein>
    <recommendedName>
        <fullName evidence="4">cysteine synthase</fullName>
        <ecNumber evidence="4">2.5.1.47</ecNumber>
    </recommendedName>
</protein>
<comment type="cofactor">
    <cofactor evidence="1">
        <name>pyridoxal 5'-phosphate</name>
        <dbReference type="ChEBI" id="CHEBI:597326"/>
    </cofactor>
</comment>
<dbReference type="PANTHER" id="PTHR10314">
    <property type="entry name" value="CYSTATHIONINE BETA-SYNTHASE"/>
    <property type="match status" value="1"/>
</dbReference>
<dbReference type="EMBL" id="BARS01004470">
    <property type="protein sequence ID" value="GAF78725.1"/>
    <property type="molecule type" value="Genomic_DNA"/>
</dbReference>
<evidence type="ECO:0000256" key="1">
    <source>
        <dbReference type="ARBA" id="ARBA00001933"/>
    </source>
</evidence>
<comment type="catalytic activity">
    <reaction evidence="9">
        <text>O-acetyl-L-serine + hydrogen sulfide = L-cysteine + acetate</text>
        <dbReference type="Rhea" id="RHEA:14829"/>
        <dbReference type="ChEBI" id="CHEBI:29919"/>
        <dbReference type="ChEBI" id="CHEBI:30089"/>
        <dbReference type="ChEBI" id="CHEBI:35235"/>
        <dbReference type="ChEBI" id="CHEBI:58340"/>
        <dbReference type="EC" id="2.5.1.47"/>
    </reaction>
</comment>
<reference evidence="11" key="1">
    <citation type="journal article" date="2014" name="Front. Microbiol.">
        <title>High frequency of phylogenetically diverse reductive dehalogenase-homologous genes in deep subseafloor sedimentary metagenomes.</title>
        <authorList>
            <person name="Kawai M."/>
            <person name="Futagami T."/>
            <person name="Toyoda A."/>
            <person name="Takaki Y."/>
            <person name="Nishi S."/>
            <person name="Hori S."/>
            <person name="Arai W."/>
            <person name="Tsubouchi T."/>
            <person name="Morono Y."/>
            <person name="Uchiyama I."/>
            <person name="Ito T."/>
            <person name="Fujiyama A."/>
            <person name="Inagaki F."/>
            <person name="Takami H."/>
        </authorList>
    </citation>
    <scope>NUCLEOTIDE SEQUENCE</scope>
    <source>
        <strain evidence="11">Expedition CK06-06</strain>
    </source>
</reference>
<keyword evidence="5" id="KW-0028">Amino-acid biosynthesis</keyword>
<evidence type="ECO:0000256" key="2">
    <source>
        <dbReference type="ARBA" id="ARBA00004962"/>
    </source>
</evidence>
<dbReference type="SUPFAM" id="SSF53686">
    <property type="entry name" value="Tryptophan synthase beta subunit-like PLP-dependent enzymes"/>
    <property type="match status" value="1"/>
</dbReference>
<dbReference type="Pfam" id="PF00291">
    <property type="entry name" value="PALP"/>
    <property type="match status" value="1"/>
</dbReference>
<dbReference type="GO" id="GO:0004124">
    <property type="term" value="F:cysteine synthase activity"/>
    <property type="evidence" value="ECO:0007669"/>
    <property type="project" value="UniProtKB-EC"/>
</dbReference>
<evidence type="ECO:0000256" key="3">
    <source>
        <dbReference type="ARBA" id="ARBA00007103"/>
    </source>
</evidence>
<evidence type="ECO:0000313" key="11">
    <source>
        <dbReference type="EMBL" id="GAF78725.1"/>
    </source>
</evidence>
<evidence type="ECO:0000256" key="4">
    <source>
        <dbReference type="ARBA" id="ARBA00012681"/>
    </source>
</evidence>
<evidence type="ECO:0000256" key="9">
    <source>
        <dbReference type="ARBA" id="ARBA00047931"/>
    </source>
</evidence>
<keyword evidence="8" id="KW-0198">Cysteine biosynthesis</keyword>
<dbReference type="GO" id="GO:0005737">
    <property type="term" value="C:cytoplasm"/>
    <property type="evidence" value="ECO:0007669"/>
    <property type="project" value="UniProtKB-ARBA"/>
</dbReference>
<accession>X0TRG5</accession>
<dbReference type="InterPro" id="IPR036052">
    <property type="entry name" value="TrpB-like_PALP_sf"/>
</dbReference>
<dbReference type="InterPro" id="IPR001926">
    <property type="entry name" value="TrpB-like_PALP"/>
</dbReference>
<gene>
    <name evidence="11" type="ORF">S01H1_08739</name>
</gene>